<protein>
    <recommendedName>
        <fullName evidence="5">Transcription factor AS1-like</fullName>
    </recommendedName>
</protein>
<accession>A0ABR0W1P9</accession>
<reference evidence="3 4" key="1">
    <citation type="journal article" date="2021" name="Comput. Struct. Biotechnol. J.">
        <title>De novo genome assembly of the potent medicinal plant Rehmannia glutinosa using nanopore technology.</title>
        <authorList>
            <person name="Ma L."/>
            <person name="Dong C."/>
            <person name="Song C."/>
            <person name="Wang X."/>
            <person name="Zheng X."/>
            <person name="Niu Y."/>
            <person name="Chen S."/>
            <person name="Feng W."/>
        </authorList>
    </citation>
    <scope>NUCLEOTIDE SEQUENCE [LARGE SCALE GENOMIC DNA]</scope>
    <source>
        <strain evidence="3">DH-2019</strain>
    </source>
</reference>
<dbReference type="Proteomes" id="UP001318860">
    <property type="component" value="Unassembled WGS sequence"/>
</dbReference>
<evidence type="ECO:0000313" key="3">
    <source>
        <dbReference type="EMBL" id="KAK6140249.1"/>
    </source>
</evidence>
<dbReference type="PANTHER" id="PTHR47214:SF3">
    <property type="entry name" value="TRANSCRIPTION FACTOR AS1"/>
    <property type="match status" value="1"/>
</dbReference>
<evidence type="ECO:0008006" key="5">
    <source>
        <dbReference type="Google" id="ProtNLM"/>
    </source>
</evidence>
<evidence type="ECO:0000313" key="4">
    <source>
        <dbReference type="Proteomes" id="UP001318860"/>
    </source>
</evidence>
<dbReference type="PANTHER" id="PTHR47214">
    <property type="entry name" value="PROTEIN ROUGH SHEATH 2 HOMOLOG"/>
    <property type="match status" value="1"/>
</dbReference>
<sequence>MATSCGGFLQNDQTAPPTPSLLPPWLASSTTIRPQSPSVTLSLSPSIIPPTPTITRLHPDNTNPSNYPTNLPSLGIAPMTGDNALVSEIVECCRELEENHCAWTMHRKEAAWRLKRVELQLESEKACRRREKMEDVEAKINALREEQKASLDRIEAEYREQLAGLRTEAETKEQKLAEQWAVKHLHLSKFLEQMGCRSIAD</sequence>
<gene>
    <name evidence="3" type="ORF">DH2020_026047</name>
</gene>
<comment type="caution">
    <text evidence="3">The sequence shown here is derived from an EMBL/GenBank/DDBJ whole genome shotgun (WGS) entry which is preliminary data.</text>
</comment>
<name>A0ABR0W1P9_REHGL</name>
<evidence type="ECO:0000256" key="1">
    <source>
        <dbReference type="SAM" id="Coils"/>
    </source>
</evidence>
<feature type="region of interest" description="Disordered" evidence="2">
    <location>
        <begin position="1"/>
        <end position="22"/>
    </location>
</feature>
<dbReference type="EMBL" id="JABTTQ020000346">
    <property type="protein sequence ID" value="KAK6140249.1"/>
    <property type="molecule type" value="Genomic_DNA"/>
</dbReference>
<feature type="coiled-coil region" evidence="1">
    <location>
        <begin position="133"/>
        <end position="175"/>
    </location>
</feature>
<keyword evidence="1" id="KW-0175">Coiled coil</keyword>
<keyword evidence="4" id="KW-1185">Reference proteome</keyword>
<proteinExistence type="predicted"/>
<evidence type="ECO:0000256" key="2">
    <source>
        <dbReference type="SAM" id="MobiDB-lite"/>
    </source>
</evidence>
<dbReference type="InterPro" id="IPR052844">
    <property type="entry name" value="Leaf_Dev_Regulator"/>
</dbReference>
<organism evidence="3 4">
    <name type="scientific">Rehmannia glutinosa</name>
    <name type="common">Chinese foxglove</name>
    <dbReference type="NCBI Taxonomy" id="99300"/>
    <lineage>
        <taxon>Eukaryota</taxon>
        <taxon>Viridiplantae</taxon>
        <taxon>Streptophyta</taxon>
        <taxon>Embryophyta</taxon>
        <taxon>Tracheophyta</taxon>
        <taxon>Spermatophyta</taxon>
        <taxon>Magnoliopsida</taxon>
        <taxon>eudicotyledons</taxon>
        <taxon>Gunneridae</taxon>
        <taxon>Pentapetalae</taxon>
        <taxon>asterids</taxon>
        <taxon>lamiids</taxon>
        <taxon>Lamiales</taxon>
        <taxon>Orobanchaceae</taxon>
        <taxon>Rehmannieae</taxon>
        <taxon>Rehmannia</taxon>
    </lineage>
</organism>